<dbReference type="Gene3D" id="2.120.10.90">
    <property type="entry name" value="DNA gyrase/topoisomerase IV, subunit A, C-terminal"/>
    <property type="match status" value="1"/>
</dbReference>
<evidence type="ECO:0000256" key="1">
    <source>
        <dbReference type="ARBA" id="ARBA00000185"/>
    </source>
</evidence>
<protein>
    <recommendedName>
        <fullName evidence="2">DNA topoisomerase (ATP-hydrolyzing)</fullName>
        <ecNumber evidence="2">5.6.2.2</ecNumber>
    </recommendedName>
</protein>
<sequence>MKNKEIFLAKSLDAILSDRFGRYSKYIIQQRALPDARDGLKPVQRRILYSMWELGLKSDKSFKKSARVVGDVIGKYHPHGDSSIYEAMVRLGQEWKMNVPLVEMHGNKGSIDDDPAAAMRYTEIRLETITNLMLESIDKNTVNFAPNFDDTEEEPIVLPALIPNLLINGAKGIASGFATEIPPHNLAEILDATIAKIKNPFIELRKLFEIVKGPDFPTGGKIYGNKGILEAFEKGQGRITLVSKYRINEEKNKKSIEIYEIPFGVIKSKLVKDIDEIRIEKKVSGIKEVRDQSDRNGISIMIELENDAKTDLILNYLLLKTEMKIYYSYNSIAIKDNAPKLMSLNEMLDAYLSHVKEFKIKEIKFDLEKDKRKLEITLALIKVGDITDQVIKIIRDSDNSKKGVIEALMKNFSFSEIQATAIAEMRLYRLSRIDQQLYIDEKNILEKRIERNNDLINNENSFNKYLIDIFTDIKKKYGKARKTEIFEEEFKVEINQEELIANEVFYIGISKDGYLKKITLKTFDSNEINNYFLKEKDPLLFLDKVESKNKLLLFTNLGNYIYLPSHKIEESKWKDVGVHINSFVSLKNNEKIVSVILVKDFNEKKYVTLITSQGIGKRVLLKDFEVSRFNKTITALKIKNDQDYLVNAKLSDNYKDIVIITNEGKAVRFGEIDIPTYNTNSAGVKLISLSKETFVVSFALIEDKQDLLLFSNKAQFKKIRTEDILFSNKTTQGKTIFSQNKQSKIIISDALVLTKNDKILIFDQDKNHEFFDLNSVNYSKIDEGFSNSKNKNSFYVAKINAQTLEQDILEENNVNSVLKTEKNKVKSPSLKNENKKVLTEEERIKKAEEKLKKLDELNIDELMKKFNEKNK</sequence>
<dbReference type="PROSITE" id="PS52040">
    <property type="entry name" value="TOPO_IIA"/>
    <property type="match status" value="1"/>
</dbReference>
<accession>A0ABY5TYR1</accession>
<dbReference type="GO" id="GO:0003918">
    <property type="term" value="F:DNA topoisomerase type II (double strand cut, ATP-hydrolyzing) activity"/>
    <property type="evidence" value="ECO:0007669"/>
    <property type="project" value="UniProtKB-EC"/>
</dbReference>
<evidence type="ECO:0000259" key="10">
    <source>
        <dbReference type="PROSITE" id="PS52040"/>
    </source>
</evidence>
<dbReference type="SMART" id="SM00434">
    <property type="entry name" value="TOP4c"/>
    <property type="match status" value="1"/>
</dbReference>
<dbReference type="NCBIfam" id="TIGR01061">
    <property type="entry name" value="parC_Gpos"/>
    <property type="match status" value="1"/>
</dbReference>
<dbReference type="SUPFAM" id="SSF101904">
    <property type="entry name" value="GyrA/ParC C-terminal domain-like"/>
    <property type="match status" value="1"/>
</dbReference>
<evidence type="ECO:0000313" key="11">
    <source>
        <dbReference type="EMBL" id="UWD34358.1"/>
    </source>
</evidence>
<keyword evidence="7 8" id="KW-0413">Isomerase</keyword>
<keyword evidence="9" id="KW-0175">Coiled coil</keyword>
<dbReference type="Gene3D" id="1.10.268.10">
    <property type="entry name" value="Topoisomerase, domain 3"/>
    <property type="match status" value="1"/>
</dbReference>
<dbReference type="PANTHER" id="PTHR43493">
    <property type="entry name" value="DNA GYRASE/TOPOISOMERASE SUBUNIT A"/>
    <property type="match status" value="1"/>
</dbReference>
<evidence type="ECO:0000313" key="12">
    <source>
        <dbReference type="Proteomes" id="UP001058364"/>
    </source>
</evidence>
<keyword evidence="4 8" id="KW-0799">Topoisomerase</keyword>
<keyword evidence="12" id="KW-1185">Reference proteome</keyword>
<dbReference type="InterPro" id="IPR035516">
    <property type="entry name" value="Gyrase/topoIV_suA_C"/>
</dbReference>
<evidence type="ECO:0000256" key="4">
    <source>
        <dbReference type="ARBA" id="ARBA00023029"/>
    </source>
</evidence>
<evidence type="ECO:0000256" key="5">
    <source>
        <dbReference type="ARBA" id="ARBA00023125"/>
    </source>
</evidence>
<evidence type="ECO:0000256" key="6">
    <source>
        <dbReference type="ARBA" id="ARBA00023136"/>
    </source>
</evidence>
<dbReference type="InterPro" id="IPR002205">
    <property type="entry name" value="Topo_IIA_dom_A"/>
</dbReference>
<dbReference type="InterPro" id="IPR013758">
    <property type="entry name" value="Topo_IIA_A/C_ab"/>
</dbReference>
<feature type="active site" description="O-(5'-phospho-DNA)-tyrosine intermediate" evidence="8">
    <location>
        <position position="121"/>
    </location>
</feature>
<dbReference type="InterPro" id="IPR050220">
    <property type="entry name" value="Type_II_DNA_Topoisomerases"/>
</dbReference>
<dbReference type="EC" id="5.6.2.2" evidence="2"/>
<keyword evidence="3" id="KW-1003">Cell membrane</keyword>
<dbReference type="Pfam" id="PF03989">
    <property type="entry name" value="DNA_gyraseA_C"/>
    <property type="match status" value="4"/>
</dbReference>
<reference evidence="11" key="1">
    <citation type="submission" date="2022-08" db="EMBL/GenBank/DDBJ databases">
        <title>Complete genome sequence of Mycoplasma molare type strain H 542.</title>
        <authorList>
            <person name="Spergser J."/>
        </authorList>
    </citation>
    <scope>NUCLEOTIDE SEQUENCE</scope>
    <source>
        <strain evidence="11">H 542</strain>
    </source>
</reference>
<dbReference type="PANTHER" id="PTHR43493:SF9">
    <property type="entry name" value="DNA TOPOISOMERASE 4 SUBUNIT A"/>
    <property type="match status" value="1"/>
</dbReference>
<evidence type="ECO:0000256" key="8">
    <source>
        <dbReference type="PROSITE-ProRule" id="PRU01384"/>
    </source>
</evidence>
<dbReference type="SUPFAM" id="SSF56719">
    <property type="entry name" value="Type II DNA topoisomerase"/>
    <property type="match status" value="1"/>
</dbReference>
<dbReference type="Gene3D" id="3.30.1360.40">
    <property type="match status" value="1"/>
</dbReference>
<organism evidence="11 12">
    <name type="scientific">Mesomycoplasma molare</name>
    <dbReference type="NCBI Taxonomy" id="171288"/>
    <lineage>
        <taxon>Bacteria</taxon>
        <taxon>Bacillati</taxon>
        <taxon>Mycoplasmatota</taxon>
        <taxon>Mycoplasmoidales</taxon>
        <taxon>Metamycoplasmataceae</taxon>
        <taxon>Mesomycoplasma</taxon>
    </lineage>
</organism>
<dbReference type="InterPro" id="IPR005741">
    <property type="entry name" value="TopoIV_A_Gpos"/>
</dbReference>
<proteinExistence type="predicted"/>
<dbReference type="Gene3D" id="3.90.199.10">
    <property type="entry name" value="Topoisomerase II, domain 5"/>
    <property type="match status" value="1"/>
</dbReference>
<name>A0ABY5TYR1_9BACT</name>
<dbReference type="CDD" id="cd00187">
    <property type="entry name" value="TOP4c"/>
    <property type="match status" value="1"/>
</dbReference>
<feature type="domain" description="Topo IIA-type catalytic" evidence="10">
    <location>
        <begin position="33"/>
        <end position="499"/>
    </location>
</feature>
<keyword evidence="6" id="KW-0472">Membrane</keyword>
<dbReference type="NCBIfam" id="NF004044">
    <property type="entry name" value="PRK05561.1"/>
    <property type="match status" value="1"/>
</dbReference>
<evidence type="ECO:0000256" key="2">
    <source>
        <dbReference type="ARBA" id="ARBA00012895"/>
    </source>
</evidence>
<evidence type="ECO:0000256" key="9">
    <source>
        <dbReference type="SAM" id="Coils"/>
    </source>
</evidence>
<gene>
    <name evidence="11" type="primary">parC</name>
    <name evidence="11" type="ORF">NX772_00820</name>
</gene>
<dbReference type="InterPro" id="IPR013757">
    <property type="entry name" value="Topo_IIA_A_a_sf"/>
</dbReference>
<dbReference type="RefSeq" id="WP_036449988.1">
    <property type="nucleotide sequence ID" value="NZ_CP103423.1"/>
</dbReference>
<dbReference type="Pfam" id="PF00521">
    <property type="entry name" value="DNA_topoisoIV"/>
    <property type="match status" value="1"/>
</dbReference>
<feature type="coiled-coil region" evidence="9">
    <location>
        <begin position="830"/>
        <end position="864"/>
    </location>
</feature>
<dbReference type="InterPro" id="IPR013760">
    <property type="entry name" value="Topo_IIA-like_dom_sf"/>
</dbReference>
<evidence type="ECO:0000256" key="7">
    <source>
        <dbReference type="ARBA" id="ARBA00023235"/>
    </source>
</evidence>
<dbReference type="Proteomes" id="UP001058364">
    <property type="component" value="Chromosome"/>
</dbReference>
<dbReference type="EMBL" id="CP103423">
    <property type="protein sequence ID" value="UWD34358.1"/>
    <property type="molecule type" value="Genomic_DNA"/>
</dbReference>
<dbReference type="InterPro" id="IPR006691">
    <property type="entry name" value="GyrA/parC_rep"/>
</dbReference>
<keyword evidence="5 8" id="KW-0238">DNA-binding</keyword>
<comment type="catalytic activity">
    <reaction evidence="1 8">
        <text>ATP-dependent breakage, passage and rejoining of double-stranded DNA.</text>
        <dbReference type="EC" id="5.6.2.2"/>
    </reaction>
</comment>
<evidence type="ECO:0000256" key="3">
    <source>
        <dbReference type="ARBA" id="ARBA00022475"/>
    </source>
</evidence>